<gene>
    <name evidence="3" type="ORF">FJY75_10155</name>
</gene>
<reference evidence="3" key="1">
    <citation type="submission" date="2019-03" db="EMBL/GenBank/DDBJ databases">
        <title>Lake Tanganyika Metagenome-Assembled Genomes (MAGs).</title>
        <authorList>
            <person name="Tran P."/>
        </authorList>
    </citation>
    <scope>NUCLEOTIDE SEQUENCE</scope>
    <source>
        <strain evidence="3">M_DeepCast_400m_m2_100</strain>
    </source>
</reference>
<dbReference type="SUPFAM" id="SSF101898">
    <property type="entry name" value="NHL repeat"/>
    <property type="match status" value="1"/>
</dbReference>
<dbReference type="InterPro" id="IPR050952">
    <property type="entry name" value="TRIM-NHL_E3_ligases"/>
</dbReference>
<evidence type="ECO:0000256" key="2">
    <source>
        <dbReference type="PROSITE-ProRule" id="PRU00504"/>
    </source>
</evidence>
<feature type="repeat" description="NHL" evidence="2">
    <location>
        <begin position="35"/>
        <end position="65"/>
    </location>
</feature>
<accession>A0A938BRD7</accession>
<dbReference type="InterPro" id="IPR001258">
    <property type="entry name" value="NHL_repeat"/>
</dbReference>
<evidence type="ECO:0000256" key="1">
    <source>
        <dbReference type="ARBA" id="ARBA00022737"/>
    </source>
</evidence>
<dbReference type="PANTHER" id="PTHR24104:SF25">
    <property type="entry name" value="PROTEIN LIN-41"/>
    <property type="match status" value="1"/>
</dbReference>
<dbReference type="GO" id="GO:0008270">
    <property type="term" value="F:zinc ion binding"/>
    <property type="evidence" value="ECO:0007669"/>
    <property type="project" value="UniProtKB-KW"/>
</dbReference>
<keyword evidence="1" id="KW-0677">Repeat</keyword>
<dbReference type="SUPFAM" id="SSF48452">
    <property type="entry name" value="TPR-like"/>
    <property type="match status" value="1"/>
</dbReference>
<evidence type="ECO:0000313" key="4">
    <source>
        <dbReference type="Proteomes" id="UP000748308"/>
    </source>
</evidence>
<dbReference type="AlphaFoldDB" id="A0A938BRD7"/>
<dbReference type="InterPro" id="IPR011990">
    <property type="entry name" value="TPR-like_helical_dom_sf"/>
</dbReference>
<sequence>MVVTDPDKDRFVVLRNGAGTVIETVGDGYRDERRLRSPQGIAVTPSGRVALADLGKGCIRVFSPDRASVLSCPFPKAFGIAADAQENLYAWAKDGAGLSRFTKGSRQGEVLGSSIYPSRIGGLSFDPAGNAVALDLTSHQIMLIGRDGKQLLFAFGPEGGYEDPCGVLVDPSGNIYVPDRGLKQTFVYRWAVTLPPPMSCRVAYGGAGVALAWDAIASHYVWGYEVRGVDAAGRTSTLGRTRSSEYAIPVPDVSSEAPQSVRVATVSVSGATGPAGAPLQLPGLAALAAFRRGDQIAAVRMADEALDQLSMGEQFAADSAGTASFHMILFLDAINRAEYERAVRVGLELKDAVPPAFKQSYYRKMAEAYLALDRPAGAATQLIACANCAPTAGALADSGLVQLTFRVFDAALAGRDTTGAFGFLRSYTDHIPESETSLHALYEQHLQVMVTRMKLGRGFDLWRNLEYEAAIRFFEKVLTMSGSTLDVPERVLSYQILAAACYVFGRKDDAKTEFMKIFVLQPDYDMRREVDNAQRLYDIVIFNNEMIRFFENLGSRSEDGQ</sequence>
<comment type="caution">
    <text evidence="3">The sequence shown here is derived from an EMBL/GenBank/DDBJ whole genome shotgun (WGS) entry which is preliminary data.</text>
</comment>
<evidence type="ECO:0000313" key="3">
    <source>
        <dbReference type="EMBL" id="MBM3318197.1"/>
    </source>
</evidence>
<dbReference type="PANTHER" id="PTHR24104">
    <property type="entry name" value="E3 UBIQUITIN-PROTEIN LIGASE NHLRC1-RELATED"/>
    <property type="match status" value="1"/>
</dbReference>
<dbReference type="Gene3D" id="2.120.10.30">
    <property type="entry name" value="TolB, C-terminal domain"/>
    <property type="match status" value="1"/>
</dbReference>
<proteinExistence type="predicted"/>
<name>A0A938BRD7_UNCEI</name>
<dbReference type="PROSITE" id="PS51125">
    <property type="entry name" value="NHL"/>
    <property type="match status" value="1"/>
</dbReference>
<organism evidence="3 4">
    <name type="scientific">Eiseniibacteriota bacterium</name>
    <dbReference type="NCBI Taxonomy" id="2212470"/>
    <lineage>
        <taxon>Bacteria</taxon>
        <taxon>Candidatus Eiseniibacteriota</taxon>
    </lineage>
</organism>
<dbReference type="Pfam" id="PF01436">
    <property type="entry name" value="NHL"/>
    <property type="match status" value="1"/>
</dbReference>
<dbReference type="Proteomes" id="UP000748308">
    <property type="component" value="Unassembled WGS sequence"/>
</dbReference>
<protein>
    <recommendedName>
        <fullName evidence="5">Tetratricopeptide repeat protein</fullName>
    </recommendedName>
</protein>
<dbReference type="Gene3D" id="1.25.40.10">
    <property type="entry name" value="Tetratricopeptide repeat domain"/>
    <property type="match status" value="1"/>
</dbReference>
<dbReference type="InterPro" id="IPR011042">
    <property type="entry name" value="6-blade_b-propeller_TolB-like"/>
</dbReference>
<dbReference type="EMBL" id="VGIY01000287">
    <property type="protein sequence ID" value="MBM3318197.1"/>
    <property type="molecule type" value="Genomic_DNA"/>
</dbReference>
<evidence type="ECO:0008006" key="5">
    <source>
        <dbReference type="Google" id="ProtNLM"/>
    </source>
</evidence>